<organism evidence="1 2">
    <name type="scientific">Candidatus Methanofishera endochildressiae</name>
    <dbReference type="NCBI Taxonomy" id="2738884"/>
    <lineage>
        <taxon>Bacteria</taxon>
        <taxon>Pseudomonadati</taxon>
        <taxon>Pseudomonadota</taxon>
        <taxon>Gammaproteobacteria</taxon>
        <taxon>Candidatus Methanofishera</taxon>
    </lineage>
</organism>
<protein>
    <submittedName>
        <fullName evidence="1">Uncharacterized protein</fullName>
    </submittedName>
</protein>
<evidence type="ECO:0000313" key="2">
    <source>
        <dbReference type="Proteomes" id="UP000537890"/>
    </source>
</evidence>
<dbReference type="Proteomes" id="UP000537890">
    <property type="component" value="Unassembled WGS sequence"/>
</dbReference>
<gene>
    <name evidence="1" type="ORF">H0A75_01980</name>
</gene>
<proteinExistence type="predicted"/>
<accession>A0A7Z0MN40</accession>
<dbReference type="AlphaFoldDB" id="A0A7Z0MN40"/>
<sequence length="64" mass="7528">MIAEEKRVYQNARVNKAQVLLEEQRTQDINKRPYYYPVRPVNLIESPVNPIERPVNPITNPLPN</sequence>
<dbReference type="EMBL" id="JACCHS010000020">
    <property type="protein sequence ID" value="NYT46618.1"/>
    <property type="molecule type" value="Genomic_DNA"/>
</dbReference>
<name>A0A7Z0MN40_9GAMM</name>
<reference evidence="1 2" key="1">
    <citation type="submission" date="2020-05" db="EMBL/GenBank/DDBJ databases">
        <title>Horizontal transmission and recombination maintain forever young bacterial symbiont genomes.</title>
        <authorList>
            <person name="Russell S.L."/>
            <person name="Pepper-Tunick E."/>
            <person name="Svedberg J."/>
            <person name="Byrne A."/>
            <person name="Ruelas Castillo J."/>
            <person name="Vollmers C."/>
            <person name="Beinart R.A."/>
            <person name="Corbett-Detig R."/>
        </authorList>
    </citation>
    <scope>NUCLEOTIDE SEQUENCE [LARGE SCALE GENOMIC DNA]</scope>
    <source>
        <strain evidence="1">4727-3</strain>
    </source>
</reference>
<evidence type="ECO:0000313" key="1">
    <source>
        <dbReference type="EMBL" id="NYT46618.1"/>
    </source>
</evidence>
<comment type="caution">
    <text evidence="1">The sequence shown here is derived from an EMBL/GenBank/DDBJ whole genome shotgun (WGS) entry which is preliminary data.</text>
</comment>